<protein>
    <submittedName>
        <fullName evidence="2">Uncharacterized protein</fullName>
    </submittedName>
</protein>
<evidence type="ECO:0000313" key="1">
    <source>
        <dbReference type="Proteomes" id="UP000887580"/>
    </source>
</evidence>
<accession>A0AC35EW31</accession>
<dbReference type="WBParaSite" id="PS1159_v2.g11292.t1">
    <property type="protein sequence ID" value="PS1159_v2.g11292.t1"/>
    <property type="gene ID" value="PS1159_v2.g11292"/>
</dbReference>
<evidence type="ECO:0000313" key="2">
    <source>
        <dbReference type="WBParaSite" id="PS1159_v2.g11292.t1"/>
    </source>
</evidence>
<reference evidence="2" key="1">
    <citation type="submission" date="2022-11" db="UniProtKB">
        <authorList>
            <consortium name="WormBaseParasite"/>
        </authorList>
    </citation>
    <scope>IDENTIFICATION</scope>
</reference>
<dbReference type="Proteomes" id="UP000887580">
    <property type="component" value="Unplaced"/>
</dbReference>
<sequence length="209" mass="23897">MALTDDSHIFFYYLIWQKLKANSFFNKKANIFSVSEIPLQIATTSFEVFTSNPMAAFDQSSFAKAVQKREAKKLLSTSNSKVHSKSTTSKDSVFRKKDNKLSEKENVLSKKDKKSGKENSSTEMTMRKKLFGKLFKILTLKESSTKKCSKENKKLCHTRKRSRSSQSSTPSNFEPMPTIYEEDDEECDVISLQSFCIHQKSYNYSVAVA</sequence>
<proteinExistence type="predicted"/>
<organism evidence="1 2">
    <name type="scientific">Panagrolaimus sp. PS1159</name>
    <dbReference type="NCBI Taxonomy" id="55785"/>
    <lineage>
        <taxon>Eukaryota</taxon>
        <taxon>Metazoa</taxon>
        <taxon>Ecdysozoa</taxon>
        <taxon>Nematoda</taxon>
        <taxon>Chromadorea</taxon>
        <taxon>Rhabditida</taxon>
        <taxon>Tylenchina</taxon>
        <taxon>Panagrolaimomorpha</taxon>
        <taxon>Panagrolaimoidea</taxon>
        <taxon>Panagrolaimidae</taxon>
        <taxon>Panagrolaimus</taxon>
    </lineage>
</organism>
<name>A0AC35EW31_9BILA</name>